<organism evidence="2 3">
    <name type="scientific">Portunus trituberculatus</name>
    <name type="common">Swimming crab</name>
    <name type="synonym">Neptunus trituberculatus</name>
    <dbReference type="NCBI Taxonomy" id="210409"/>
    <lineage>
        <taxon>Eukaryota</taxon>
        <taxon>Metazoa</taxon>
        <taxon>Ecdysozoa</taxon>
        <taxon>Arthropoda</taxon>
        <taxon>Crustacea</taxon>
        <taxon>Multicrustacea</taxon>
        <taxon>Malacostraca</taxon>
        <taxon>Eumalacostraca</taxon>
        <taxon>Eucarida</taxon>
        <taxon>Decapoda</taxon>
        <taxon>Pleocyemata</taxon>
        <taxon>Brachyura</taxon>
        <taxon>Eubrachyura</taxon>
        <taxon>Portunoidea</taxon>
        <taxon>Portunidae</taxon>
        <taxon>Portuninae</taxon>
        <taxon>Portunus</taxon>
    </lineage>
</organism>
<dbReference type="EMBL" id="VSRR010132292">
    <property type="protein sequence ID" value="MPD02618.1"/>
    <property type="molecule type" value="Genomic_DNA"/>
</dbReference>
<name>A0A5B7KBK0_PORTR</name>
<evidence type="ECO:0000256" key="1">
    <source>
        <dbReference type="SAM" id="MobiDB-lite"/>
    </source>
</evidence>
<keyword evidence="3" id="KW-1185">Reference proteome</keyword>
<evidence type="ECO:0000313" key="3">
    <source>
        <dbReference type="Proteomes" id="UP000324222"/>
    </source>
</evidence>
<proteinExistence type="predicted"/>
<accession>A0A5B7KBK0</accession>
<reference evidence="2 3" key="1">
    <citation type="submission" date="2019-05" db="EMBL/GenBank/DDBJ databases">
        <title>Another draft genome of Portunus trituberculatus and its Hox gene families provides insights of decapod evolution.</title>
        <authorList>
            <person name="Jeong J.-H."/>
            <person name="Song I."/>
            <person name="Kim S."/>
            <person name="Choi T."/>
            <person name="Kim D."/>
            <person name="Ryu S."/>
            <person name="Kim W."/>
        </authorList>
    </citation>
    <scope>NUCLEOTIDE SEQUENCE [LARGE SCALE GENOMIC DNA]</scope>
    <source>
        <tissue evidence="2">Muscle</tissue>
    </source>
</reference>
<feature type="compositionally biased region" description="Basic and acidic residues" evidence="1">
    <location>
        <begin position="7"/>
        <end position="17"/>
    </location>
</feature>
<sequence length="61" mass="6569">MNLNPYERCRNKGELGRRSLSHTTNFAGRELTGGARRPTPARCRRGGAAASVSLEAGAGRR</sequence>
<dbReference type="AlphaFoldDB" id="A0A5B7KBK0"/>
<dbReference type="Proteomes" id="UP000324222">
    <property type="component" value="Unassembled WGS sequence"/>
</dbReference>
<feature type="region of interest" description="Disordered" evidence="1">
    <location>
        <begin position="1"/>
        <end position="61"/>
    </location>
</feature>
<gene>
    <name evidence="2" type="ORF">E2C01_098212</name>
</gene>
<comment type="caution">
    <text evidence="2">The sequence shown here is derived from an EMBL/GenBank/DDBJ whole genome shotgun (WGS) entry which is preliminary data.</text>
</comment>
<protein>
    <submittedName>
        <fullName evidence="2">Uncharacterized protein</fullName>
    </submittedName>
</protein>
<evidence type="ECO:0000313" key="2">
    <source>
        <dbReference type="EMBL" id="MPD02618.1"/>
    </source>
</evidence>